<evidence type="ECO:0000313" key="1">
    <source>
        <dbReference type="EMBL" id="MDS0022248.1"/>
    </source>
</evidence>
<comment type="caution">
    <text evidence="1">The sequence shown here is derived from an EMBL/GenBank/DDBJ whole genome shotgun (WGS) entry which is preliminary data.</text>
</comment>
<evidence type="ECO:0000313" key="2">
    <source>
        <dbReference type="Proteomes" id="UP001182277"/>
    </source>
</evidence>
<name>A0AAE4EB00_9ENTR</name>
<reference evidence="1" key="1">
    <citation type="submission" date="2023-02" db="EMBL/GenBank/DDBJ databases">
        <title>NDM-1 &amp; ACT-7 co producing ST 133 Enterobacter.</title>
        <authorList>
            <person name="Halder G."/>
            <person name="Chaudhuri B."/>
            <person name="Dutta S."/>
        </authorList>
    </citation>
    <scope>NUCLEOTIDE SEQUENCE</scope>
    <source>
        <strain evidence="1">PEER 323</strain>
    </source>
</reference>
<gene>
    <name evidence="1" type="ORF">PTZ61_26670</name>
</gene>
<dbReference type="EMBL" id="JARDRS010000053">
    <property type="protein sequence ID" value="MDS0022248.1"/>
    <property type="molecule type" value="Genomic_DNA"/>
</dbReference>
<dbReference type="AlphaFoldDB" id="A0AAE4EB00"/>
<protein>
    <submittedName>
        <fullName evidence="1">Uncharacterized protein</fullName>
    </submittedName>
</protein>
<organism evidence="1 2">
    <name type="scientific">Enterobacter hormaechei subsp. steigerwaltii</name>
    <dbReference type="NCBI Taxonomy" id="299766"/>
    <lineage>
        <taxon>Bacteria</taxon>
        <taxon>Pseudomonadati</taxon>
        <taxon>Pseudomonadota</taxon>
        <taxon>Gammaproteobacteria</taxon>
        <taxon>Enterobacterales</taxon>
        <taxon>Enterobacteriaceae</taxon>
        <taxon>Enterobacter</taxon>
        <taxon>Enterobacter cloacae complex</taxon>
    </lineage>
</organism>
<dbReference type="Proteomes" id="UP001182277">
    <property type="component" value="Unassembled WGS sequence"/>
</dbReference>
<dbReference type="RefSeq" id="WP_032668701.1">
    <property type="nucleotide sequence ID" value="NZ_JARDRS010000053.1"/>
</dbReference>
<accession>A0AAE4EB00</accession>
<sequence length="344" mass="37914">MVDMKEVIEVSSLDDIESLFARLDGGEEIPIERIKFDLFNSVNFKIYGDPSRYNGTLPSALAQGLCEFQTEIYKVFTLIKYKTDNLQRLTGKDKEEAEIIFTIDEGCTDILAALTDLFEAFGKAFEKVTHGMSPGQKTLCLLFAVTVIGGAWVGTSYLEKKAEVEVKQEETKLEEVKIKSENERMTILRDGMLEAIRAKAGVDAVERAEGIQEHTAKAYTGILKGASDADKIVISGASTVELSNKEIHELIKNPIEKAKTEEHNLELVIDGIKRSADKITISCREPTGESTFPVSVDTSFIDDKDEIALLFDAMKDNKTVKILGSYKVRAGVIEQGNASSISAP</sequence>
<proteinExistence type="predicted"/>